<keyword evidence="2" id="KW-1133">Transmembrane helix</keyword>
<organism evidence="3 4">
    <name type="scientific">Fukomys damarensis</name>
    <name type="common">Damaraland mole rat</name>
    <name type="synonym">Cryptomys damarensis</name>
    <dbReference type="NCBI Taxonomy" id="885580"/>
    <lineage>
        <taxon>Eukaryota</taxon>
        <taxon>Metazoa</taxon>
        <taxon>Chordata</taxon>
        <taxon>Craniata</taxon>
        <taxon>Vertebrata</taxon>
        <taxon>Euteleostomi</taxon>
        <taxon>Mammalia</taxon>
        <taxon>Eutheria</taxon>
        <taxon>Euarchontoglires</taxon>
        <taxon>Glires</taxon>
        <taxon>Rodentia</taxon>
        <taxon>Hystricomorpha</taxon>
        <taxon>Bathyergidae</taxon>
        <taxon>Fukomys</taxon>
    </lineage>
</organism>
<feature type="transmembrane region" description="Helical" evidence="2">
    <location>
        <begin position="12"/>
        <end position="42"/>
    </location>
</feature>
<feature type="region of interest" description="Disordered" evidence="1">
    <location>
        <begin position="143"/>
        <end position="188"/>
    </location>
</feature>
<name>A0A091CLV9_FUKDA</name>
<evidence type="ECO:0000256" key="1">
    <source>
        <dbReference type="SAM" id="MobiDB-lite"/>
    </source>
</evidence>
<keyword evidence="2" id="KW-0472">Membrane</keyword>
<keyword evidence="2" id="KW-0812">Transmembrane</keyword>
<gene>
    <name evidence="3" type="ORF">H920_20233</name>
</gene>
<reference evidence="3 4" key="1">
    <citation type="submission" date="2013-11" db="EMBL/GenBank/DDBJ databases">
        <title>The Damaraland mole rat (Fukomys damarensis) genome and evolution of African mole rats.</title>
        <authorList>
            <person name="Gladyshev V.N."/>
            <person name="Fang X."/>
        </authorList>
    </citation>
    <scope>NUCLEOTIDE SEQUENCE [LARGE SCALE GENOMIC DNA]</scope>
    <source>
        <tissue evidence="3">Liver</tissue>
    </source>
</reference>
<evidence type="ECO:0000313" key="3">
    <source>
        <dbReference type="EMBL" id="KFO18383.1"/>
    </source>
</evidence>
<protein>
    <submittedName>
        <fullName evidence="3">Uncharacterized protein</fullName>
    </submittedName>
</protein>
<keyword evidence="4" id="KW-1185">Reference proteome</keyword>
<evidence type="ECO:0000313" key="4">
    <source>
        <dbReference type="Proteomes" id="UP000028990"/>
    </source>
</evidence>
<sequence length="188" mass="21170">MLSTLVIFVLDLMLASAAVITLYVVYLIAATTIFISVIFYVYKEKMEKHCDFNNGRSLAMPNPSSAAEETVAGHMEKVSSRMLPVYFPALQERALLSKESDVLFYDPRSFAQWKSHGGKNWQIPSTTNGEFFFQRRGQFWAPNRTPVAQGRDWGPPRVTREEPGPPRRPHRPKGIGALSSAALDRAHD</sequence>
<dbReference type="EMBL" id="KN125432">
    <property type="protein sequence ID" value="KFO18383.1"/>
    <property type="molecule type" value="Genomic_DNA"/>
</dbReference>
<proteinExistence type="predicted"/>
<dbReference type="AlphaFoldDB" id="A0A091CLV9"/>
<dbReference type="Proteomes" id="UP000028990">
    <property type="component" value="Unassembled WGS sequence"/>
</dbReference>
<evidence type="ECO:0000256" key="2">
    <source>
        <dbReference type="SAM" id="Phobius"/>
    </source>
</evidence>
<accession>A0A091CLV9</accession>